<evidence type="ECO:0000313" key="1">
    <source>
        <dbReference type="EMBL" id="MPN28623.1"/>
    </source>
</evidence>
<gene>
    <name evidence="1" type="ORF">SDC9_176066</name>
</gene>
<proteinExistence type="predicted"/>
<reference evidence="1" key="1">
    <citation type="submission" date="2019-08" db="EMBL/GenBank/DDBJ databases">
        <authorList>
            <person name="Kucharzyk K."/>
            <person name="Murdoch R.W."/>
            <person name="Higgins S."/>
            <person name="Loffler F."/>
        </authorList>
    </citation>
    <scope>NUCLEOTIDE SEQUENCE</scope>
</reference>
<organism evidence="1">
    <name type="scientific">bioreactor metagenome</name>
    <dbReference type="NCBI Taxonomy" id="1076179"/>
    <lineage>
        <taxon>unclassified sequences</taxon>
        <taxon>metagenomes</taxon>
        <taxon>ecological metagenomes</taxon>
    </lineage>
</organism>
<name>A0A645GYB2_9ZZZZ</name>
<dbReference type="EMBL" id="VSSQ01078982">
    <property type="protein sequence ID" value="MPN28623.1"/>
    <property type="molecule type" value="Genomic_DNA"/>
</dbReference>
<protein>
    <submittedName>
        <fullName evidence="1">Uncharacterized protein</fullName>
    </submittedName>
</protein>
<sequence>MNQVFQFKKVEVITGTSELGYVEVTPLETIPENAEIISKGAFYIMSKISSGEDDDD</sequence>
<dbReference type="AlphaFoldDB" id="A0A645GYB2"/>
<comment type="caution">
    <text evidence="1">The sequence shown here is derived from an EMBL/GenBank/DDBJ whole genome shotgun (WGS) entry which is preliminary data.</text>
</comment>
<accession>A0A645GYB2</accession>